<dbReference type="PROSITE" id="PS50949">
    <property type="entry name" value="HTH_GNTR"/>
    <property type="match status" value="1"/>
</dbReference>
<keyword evidence="6" id="KW-1185">Reference proteome</keyword>
<dbReference type="Pfam" id="PF07729">
    <property type="entry name" value="FCD"/>
    <property type="match status" value="1"/>
</dbReference>
<dbReference type="InterPro" id="IPR008920">
    <property type="entry name" value="TF_FadR/GntR_C"/>
</dbReference>
<dbReference type="Pfam" id="PF00392">
    <property type="entry name" value="GntR"/>
    <property type="match status" value="1"/>
</dbReference>
<dbReference type="Proteomes" id="UP000664779">
    <property type="component" value="Unassembled WGS sequence"/>
</dbReference>
<dbReference type="RefSeq" id="WP_206937771.1">
    <property type="nucleotide sequence ID" value="NZ_JAFLNF010000001.1"/>
</dbReference>
<evidence type="ECO:0000256" key="1">
    <source>
        <dbReference type="ARBA" id="ARBA00023015"/>
    </source>
</evidence>
<evidence type="ECO:0000313" key="6">
    <source>
        <dbReference type="Proteomes" id="UP000664779"/>
    </source>
</evidence>
<reference evidence="5" key="1">
    <citation type="submission" date="2021-03" db="EMBL/GenBank/DDBJ databases">
        <title>Roseibium sp. CAU 1637 isolated from Incheon.</title>
        <authorList>
            <person name="Kim W."/>
        </authorList>
    </citation>
    <scope>NUCLEOTIDE SEQUENCE</scope>
    <source>
        <strain evidence="5">CAU 1637</strain>
    </source>
</reference>
<dbReference type="PANTHER" id="PTHR43537:SF39">
    <property type="entry name" value="HTH-TYPE TRANSCRIPTIONAL REGULATOR MCBR"/>
    <property type="match status" value="1"/>
</dbReference>
<keyword evidence="2" id="KW-0238">DNA-binding</keyword>
<dbReference type="SUPFAM" id="SSF46785">
    <property type="entry name" value="Winged helix' DNA-binding domain"/>
    <property type="match status" value="1"/>
</dbReference>
<dbReference type="Gene3D" id="1.20.120.530">
    <property type="entry name" value="GntR ligand-binding domain-like"/>
    <property type="match status" value="1"/>
</dbReference>
<keyword evidence="1" id="KW-0805">Transcription regulation</keyword>
<comment type="caution">
    <text evidence="5">The sequence shown here is derived from an EMBL/GenBank/DDBJ whole genome shotgun (WGS) entry which is preliminary data.</text>
</comment>
<keyword evidence="3" id="KW-0804">Transcription</keyword>
<name>A0A939EJV2_9HYPH</name>
<dbReference type="InterPro" id="IPR011711">
    <property type="entry name" value="GntR_C"/>
</dbReference>
<organism evidence="5 6">
    <name type="scientific">Roseibium limicola</name>
    <dbReference type="NCBI Taxonomy" id="2816037"/>
    <lineage>
        <taxon>Bacteria</taxon>
        <taxon>Pseudomonadati</taxon>
        <taxon>Pseudomonadota</taxon>
        <taxon>Alphaproteobacteria</taxon>
        <taxon>Hyphomicrobiales</taxon>
        <taxon>Stappiaceae</taxon>
        <taxon>Roseibium</taxon>
    </lineage>
</organism>
<protein>
    <submittedName>
        <fullName evidence="5">GntR family transcriptional regulator</fullName>
    </submittedName>
</protein>
<evidence type="ECO:0000256" key="3">
    <source>
        <dbReference type="ARBA" id="ARBA00023163"/>
    </source>
</evidence>
<evidence type="ECO:0000256" key="2">
    <source>
        <dbReference type="ARBA" id="ARBA00023125"/>
    </source>
</evidence>
<accession>A0A939EJV2</accession>
<evidence type="ECO:0000259" key="4">
    <source>
        <dbReference type="PROSITE" id="PS50949"/>
    </source>
</evidence>
<dbReference type="Gene3D" id="1.10.10.10">
    <property type="entry name" value="Winged helix-like DNA-binding domain superfamily/Winged helix DNA-binding domain"/>
    <property type="match status" value="1"/>
</dbReference>
<dbReference type="SMART" id="SM00895">
    <property type="entry name" value="FCD"/>
    <property type="match status" value="1"/>
</dbReference>
<dbReference type="GO" id="GO:0003700">
    <property type="term" value="F:DNA-binding transcription factor activity"/>
    <property type="evidence" value="ECO:0007669"/>
    <property type="project" value="InterPro"/>
</dbReference>
<dbReference type="InterPro" id="IPR036390">
    <property type="entry name" value="WH_DNA-bd_sf"/>
</dbReference>
<dbReference type="InterPro" id="IPR036388">
    <property type="entry name" value="WH-like_DNA-bd_sf"/>
</dbReference>
<dbReference type="SUPFAM" id="SSF48008">
    <property type="entry name" value="GntR ligand-binding domain-like"/>
    <property type="match status" value="1"/>
</dbReference>
<dbReference type="InterPro" id="IPR000524">
    <property type="entry name" value="Tscrpt_reg_HTH_GntR"/>
</dbReference>
<evidence type="ECO:0000313" key="5">
    <source>
        <dbReference type="EMBL" id="MBO0343946.1"/>
    </source>
</evidence>
<dbReference type="SMART" id="SM00345">
    <property type="entry name" value="HTH_GNTR"/>
    <property type="match status" value="1"/>
</dbReference>
<sequence>MSSKEFQIKKPGISPIDVSTVQERVYQSLRLALLKGEFMPGEQVSTRGLAQAFGTSPMPVRDALARLVAEKALEQPSPRVLRVPPYEAADHEEYIRIRMQLEGYATERASRANPPGLIGTLKSHNEQFRAALDDNNIEQALAENHALHFAIYNASGYTQLVDMISSLWLRTGPILASAQKNSALFERLFRIGYDIHNDVIAGIECRNHDAVRRAMLLDIRSTHFSIRHYFKTLQEQEGS</sequence>
<dbReference type="PANTHER" id="PTHR43537">
    <property type="entry name" value="TRANSCRIPTIONAL REGULATOR, GNTR FAMILY"/>
    <property type="match status" value="1"/>
</dbReference>
<feature type="domain" description="HTH gntR-type" evidence="4">
    <location>
        <begin position="19"/>
        <end position="86"/>
    </location>
</feature>
<gene>
    <name evidence="5" type="ORF">J0X15_01840</name>
</gene>
<dbReference type="GO" id="GO:0003677">
    <property type="term" value="F:DNA binding"/>
    <property type="evidence" value="ECO:0007669"/>
    <property type="project" value="UniProtKB-KW"/>
</dbReference>
<dbReference type="AlphaFoldDB" id="A0A939EJV2"/>
<proteinExistence type="predicted"/>
<dbReference type="EMBL" id="JAFLNF010000001">
    <property type="protein sequence ID" value="MBO0343946.1"/>
    <property type="molecule type" value="Genomic_DNA"/>
</dbReference>